<protein>
    <submittedName>
        <fullName evidence="1">Uncharacterized protein</fullName>
    </submittedName>
</protein>
<dbReference type="Proteomes" id="UP001596084">
    <property type="component" value="Unassembled WGS sequence"/>
</dbReference>
<evidence type="ECO:0000313" key="1">
    <source>
        <dbReference type="EMBL" id="MFC5522740.1"/>
    </source>
</evidence>
<evidence type="ECO:0000313" key="2">
    <source>
        <dbReference type="Proteomes" id="UP001596084"/>
    </source>
</evidence>
<dbReference type="RefSeq" id="WP_169804413.1">
    <property type="nucleotide sequence ID" value="NZ_JBHSMX010000057.1"/>
</dbReference>
<organism evidence="1 2">
    <name type="scientific">Polaromonas jejuensis</name>
    <dbReference type="NCBI Taxonomy" id="457502"/>
    <lineage>
        <taxon>Bacteria</taxon>
        <taxon>Pseudomonadati</taxon>
        <taxon>Pseudomonadota</taxon>
        <taxon>Betaproteobacteria</taxon>
        <taxon>Burkholderiales</taxon>
        <taxon>Comamonadaceae</taxon>
        <taxon>Polaromonas</taxon>
    </lineage>
</organism>
<gene>
    <name evidence="1" type="ORF">ACFPP7_17760</name>
</gene>
<dbReference type="EMBL" id="JBHSMX010000057">
    <property type="protein sequence ID" value="MFC5522740.1"/>
    <property type="molecule type" value="Genomic_DNA"/>
</dbReference>
<accession>A0ABW0QDQ2</accession>
<comment type="caution">
    <text evidence="1">The sequence shown here is derived from an EMBL/GenBank/DDBJ whole genome shotgun (WGS) entry which is preliminary data.</text>
</comment>
<proteinExistence type="predicted"/>
<name>A0ABW0QDQ2_9BURK</name>
<sequence length="104" mass="11752">MHRGDEQALGCSLIALTSDICASLKKAVPESKKPCKSQILRGFSFDHRTEHVDGLKEMPADVLRNAFSGQGEPLLSTNWWSIFDLGRRLRSEFCQSNHVPYSRF</sequence>
<reference evidence="2" key="1">
    <citation type="journal article" date="2019" name="Int. J. Syst. Evol. Microbiol.">
        <title>The Global Catalogue of Microorganisms (GCM) 10K type strain sequencing project: providing services to taxonomists for standard genome sequencing and annotation.</title>
        <authorList>
            <consortium name="The Broad Institute Genomics Platform"/>
            <consortium name="The Broad Institute Genome Sequencing Center for Infectious Disease"/>
            <person name="Wu L."/>
            <person name="Ma J."/>
        </authorList>
    </citation>
    <scope>NUCLEOTIDE SEQUENCE [LARGE SCALE GENOMIC DNA]</scope>
    <source>
        <strain evidence="2">CGMCC 4.7277</strain>
    </source>
</reference>
<keyword evidence="2" id="KW-1185">Reference proteome</keyword>